<name>W2PL81_PHYN3</name>
<feature type="compositionally biased region" description="Polar residues" evidence="1">
    <location>
        <begin position="50"/>
        <end position="66"/>
    </location>
</feature>
<evidence type="ECO:0000313" key="3">
    <source>
        <dbReference type="Proteomes" id="UP000018817"/>
    </source>
</evidence>
<protein>
    <submittedName>
        <fullName evidence="2">Uncharacterized protein</fullName>
    </submittedName>
</protein>
<feature type="region of interest" description="Disordered" evidence="1">
    <location>
        <begin position="94"/>
        <end position="135"/>
    </location>
</feature>
<feature type="region of interest" description="Disordered" evidence="1">
    <location>
        <begin position="1"/>
        <end position="20"/>
    </location>
</feature>
<feature type="compositionally biased region" description="Polar residues" evidence="1">
    <location>
        <begin position="116"/>
        <end position="125"/>
    </location>
</feature>
<sequence>MSKAQTSRVKRNHTRVKRLTTTKREVEEILYSGRHAVDHVYYFDGGRRIPSSQQNNIGTSLDNDPTQAPLPMTRDDVDDSAENDDLDAILQAIQSSNSSRPAAPGPRSIAIDESVPNAQQETINQEAEPASHFKF</sequence>
<evidence type="ECO:0000313" key="2">
    <source>
        <dbReference type="EMBL" id="ETN00770.1"/>
    </source>
</evidence>
<organism evidence="2 3">
    <name type="scientific">Phytophthora nicotianae (strain INRA-310)</name>
    <name type="common">Phytophthora parasitica</name>
    <dbReference type="NCBI Taxonomy" id="761204"/>
    <lineage>
        <taxon>Eukaryota</taxon>
        <taxon>Sar</taxon>
        <taxon>Stramenopiles</taxon>
        <taxon>Oomycota</taxon>
        <taxon>Peronosporomycetes</taxon>
        <taxon>Peronosporales</taxon>
        <taxon>Peronosporaceae</taxon>
        <taxon>Phytophthora</taxon>
    </lineage>
</organism>
<dbReference type="AlphaFoldDB" id="W2PL81"/>
<feature type="region of interest" description="Disordered" evidence="1">
    <location>
        <begin position="50"/>
        <end position="82"/>
    </location>
</feature>
<dbReference type="EMBL" id="KI669634">
    <property type="protein sequence ID" value="ETN00770.1"/>
    <property type="molecule type" value="Genomic_DNA"/>
</dbReference>
<dbReference type="GeneID" id="20192805"/>
<feature type="compositionally biased region" description="Basic residues" evidence="1">
    <location>
        <begin position="8"/>
        <end position="20"/>
    </location>
</feature>
<dbReference type="VEuPathDB" id="FungiDB:PPTG_24206"/>
<proteinExistence type="predicted"/>
<gene>
    <name evidence="2" type="ORF">PPTG_24206</name>
</gene>
<dbReference type="RefSeq" id="XP_008913947.1">
    <property type="nucleotide sequence ID" value="XM_008915699.1"/>
</dbReference>
<accession>W2PL81</accession>
<reference evidence="3" key="1">
    <citation type="submission" date="2011-12" db="EMBL/GenBank/DDBJ databases">
        <authorList>
            <consortium name="The Broad Institute Genome Sequencing Platform"/>
            <person name="Russ C."/>
            <person name="Tyler B."/>
            <person name="Panabieres F."/>
            <person name="Shan W."/>
            <person name="Tripathy S."/>
            <person name="Grunwald N."/>
            <person name="Machado M."/>
            <person name="Young S.K."/>
            <person name="Zeng Q."/>
            <person name="Gargeya S."/>
            <person name="Fitzgerald M."/>
            <person name="Haas B."/>
            <person name="Abouelleil A."/>
            <person name="Alvarado L."/>
            <person name="Arachchi H.M."/>
            <person name="Berlin A."/>
            <person name="Chapman S.B."/>
            <person name="Gearin G."/>
            <person name="Goldberg J."/>
            <person name="Griggs A."/>
            <person name="Gujja S."/>
            <person name="Hansen M."/>
            <person name="Heiman D."/>
            <person name="Howarth C."/>
            <person name="Larimer J."/>
            <person name="Lui A."/>
            <person name="MacDonald P.J.P."/>
            <person name="McCowen C."/>
            <person name="Montmayeur A."/>
            <person name="Murphy C."/>
            <person name="Neiman D."/>
            <person name="Pearson M."/>
            <person name="Priest M."/>
            <person name="Roberts A."/>
            <person name="Saif S."/>
            <person name="Shea T."/>
            <person name="Sisk P."/>
            <person name="Stolte C."/>
            <person name="Sykes S."/>
            <person name="Wortman J."/>
            <person name="Nusbaum C."/>
            <person name="Birren B."/>
        </authorList>
    </citation>
    <scope>NUCLEOTIDE SEQUENCE [LARGE SCALE GENOMIC DNA]</scope>
    <source>
        <strain evidence="3">INRA-310</strain>
    </source>
</reference>
<evidence type="ECO:0000256" key="1">
    <source>
        <dbReference type="SAM" id="MobiDB-lite"/>
    </source>
</evidence>
<dbReference type="Proteomes" id="UP000018817">
    <property type="component" value="Unassembled WGS sequence"/>
</dbReference>
<reference evidence="2 3" key="2">
    <citation type="submission" date="2013-11" db="EMBL/GenBank/DDBJ databases">
        <title>The Genome Sequence of Phytophthora parasitica INRA-310.</title>
        <authorList>
            <consortium name="The Broad Institute Genomics Platform"/>
            <person name="Russ C."/>
            <person name="Tyler B."/>
            <person name="Panabieres F."/>
            <person name="Shan W."/>
            <person name="Tripathy S."/>
            <person name="Grunwald N."/>
            <person name="Machado M."/>
            <person name="Johnson C.S."/>
            <person name="Arredondo F."/>
            <person name="Hong C."/>
            <person name="Coffey M."/>
            <person name="Young S.K."/>
            <person name="Zeng Q."/>
            <person name="Gargeya S."/>
            <person name="Fitzgerald M."/>
            <person name="Abouelleil A."/>
            <person name="Alvarado L."/>
            <person name="Chapman S.B."/>
            <person name="Gainer-Dewar J."/>
            <person name="Goldberg J."/>
            <person name="Griggs A."/>
            <person name="Gujja S."/>
            <person name="Hansen M."/>
            <person name="Howarth C."/>
            <person name="Imamovic A."/>
            <person name="Ireland A."/>
            <person name="Larimer J."/>
            <person name="McCowan C."/>
            <person name="Murphy C."/>
            <person name="Pearson M."/>
            <person name="Poon T.W."/>
            <person name="Priest M."/>
            <person name="Roberts A."/>
            <person name="Saif S."/>
            <person name="Shea T."/>
            <person name="Sykes S."/>
            <person name="Wortman J."/>
            <person name="Nusbaum C."/>
            <person name="Birren B."/>
        </authorList>
    </citation>
    <scope>NUCLEOTIDE SEQUENCE [LARGE SCALE GENOMIC DNA]</scope>
    <source>
        <strain evidence="2 3">INRA-310</strain>
    </source>
</reference>